<comment type="similarity">
    <text evidence="3">Belongs to the VPS52 family.</text>
</comment>
<dbReference type="KEGG" id="tva:4764890"/>
<dbReference type="GO" id="GO:0019905">
    <property type="term" value="F:syntaxin binding"/>
    <property type="evidence" value="ECO:0000318"/>
    <property type="project" value="GO_Central"/>
</dbReference>
<protein>
    <submittedName>
        <fullName evidence="13">Vps52 / Sac2 family protein</fullName>
    </submittedName>
</protein>
<comment type="cofactor">
    <cofactor evidence="1">
        <name>Zn(2+)</name>
        <dbReference type="ChEBI" id="CHEBI:29105"/>
    </cofactor>
</comment>
<dbReference type="AlphaFoldDB" id="A2EK21"/>
<dbReference type="OrthoDB" id="19482at2759"/>
<dbReference type="InterPro" id="IPR007258">
    <property type="entry name" value="Vps52"/>
</dbReference>
<dbReference type="Pfam" id="PF04129">
    <property type="entry name" value="Vps52_CC"/>
    <property type="match status" value="1"/>
</dbReference>
<dbReference type="STRING" id="5722.A2EK21"/>
<reference evidence="13" key="2">
    <citation type="journal article" date="2007" name="Science">
        <title>Draft genome sequence of the sexually transmitted pathogen Trichomonas vaginalis.</title>
        <authorList>
            <person name="Carlton J.M."/>
            <person name="Hirt R.P."/>
            <person name="Silva J.C."/>
            <person name="Delcher A.L."/>
            <person name="Schatz M."/>
            <person name="Zhao Q."/>
            <person name="Wortman J.R."/>
            <person name="Bidwell S.L."/>
            <person name="Alsmark U.C.M."/>
            <person name="Besteiro S."/>
            <person name="Sicheritz-Ponten T."/>
            <person name="Noel C.J."/>
            <person name="Dacks J.B."/>
            <person name="Foster P.G."/>
            <person name="Simillion C."/>
            <person name="Van de Peer Y."/>
            <person name="Miranda-Saavedra D."/>
            <person name="Barton G.J."/>
            <person name="Westrop G.D."/>
            <person name="Mueller S."/>
            <person name="Dessi D."/>
            <person name="Fiori P.L."/>
            <person name="Ren Q."/>
            <person name="Paulsen I."/>
            <person name="Zhang H."/>
            <person name="Bastida-Corcuera F.D."/>
            <person name="Simoes-Barbosa A."/>
            <person name="Brown M.T."/>
            <person name="Hayes R.D."/>
            <person name="Mukherjee M."/>
            <person name="Okumura C.Y."/>
            <person name="Schneider R."/>
            <person name="Smith A.J."/>
            <person name="Vanacova S."/>
            <person name="Villalvazo M."/>
            <person name="Haas B.J."/>
            <person name="Pertea M."/>
            <person name="Feldblyum T.V."/>
            <person name="Utterback T.R."/>
            <person name="Shu C.L."/>
            <person name="Osoegawa K."/>
            <person name="de Jong P.J."/>
            <person name="Hrdy I."/>
            <person name="Horvathova L."/>
            <person name="Zubacova Z."/>
            <person name="Dolezal P."/>
            <person name="Malik S.B."/>
            <person name="Logsdon J.M. Jr."/>
            <person name="Henze K."/>
            <person name="Gupta A."/>
            <person name="Wang C.C."/>
            <person name="Dunne R.L."/>
            <person name="Upcroft J.A."/>
            <person name="Upcroft P."/>
            <person name="White O."/>
            <person name="Salzberg S.L."/>
            <person name="Tang P."/>
            <person name="Chiu C.-H."/>
            <person name="Lee Y.-S."/>
            <person name="Embley T.M."/>
            <person name="Coombs G.H."/>
            <person name="Mottram J.C."/>
            <person name="Tachezy J."/>
            <person name="Fraser-Liggett C.M."/>
            <person name="Johnson P.J."/>
        </authorList>
    </citation>
    <scope>NUCLEOTIDE SEQUENCE [LARGE SCALE GENOMIC DNA]</scope>
    <source>
        <strain evidence="13">G3</strain>
    </source>
</reference>
<dbReference type="PROSITE" id="PS00485">
    <property type="entry name" value="A_DEAMINASE"/>
    <property type="match status" value="1"/>
</dbReference>
<dbReference type="GO" id="GO:0015031">
    <property type="term" value="P:protein transport"/>
    <property type="evidence" value="ECO:0007669"/>
    <property type="project" value="UniProtKB-KW"/>
</dbReference>
<keyword evidence="6" id="KW-0378">Hydrolase</keyword>
<keyword evidence="9" id="KW-0333">Golgi apparatus</keyword>
<keyword evidence="8" id="KW-0653">Protein transport</keyword>
<keyword evidence="10" id="KW-0175">Coiled coil</keyword>
<dbReference type="GO" id="GO:0005829">
    <property type="term" value="C:cytosol"/>
    <property type="evidence" value="ECO:0007669"/>
    <property type="project" value="GOC"/>
</dbReference>
<evidence type="ECO:0000256" key="5">
    <source>
        <dbReference type="ARBA" id="ARBA00022723"/>
    </source>
</evidence>
<dbReference type="InterPro" id="IPR048361">
    <property type="entry name" value="Vps52_C"/>
</dbReference>
<feature type="domain" description="Vps52 C-terminal" evidence="12">
    <location>
        <begin position="262"/>
        <end position="545"/>
    </location>
</feature>
<dbReference type="eggNOG" id="KOG1961">
    <property type="taxonomic scope" value="Eukaryota"/>
</dbReference>
<evidence type="ECO:0000256" key="9">
    <source>
        <dbReference type="ARBA" id="ARBA00023034"/>
    </source>
</evidence>
<dbReference type="InParanoid" id="A2EK21"/>
<dbReference type="PANTHER" id="PTHR14190:SF7">
    <property type="entry name" value="VACUOLAR PROTEIN SORTING-ASSOCIATED PROTEIN 52 HOMOLOG"/>
    <property type="match status" value="1"/>
</dbReference>
<dbReference type="InterPro" id="IPR016159">
    <property type="entry name" value="Cullin_repeat-like_dom_sf"/>
</dbReference>
<gene>
    <name evidence="13" type="ORF">TVAG_174750</name>
</gene>
<evidence type="ECO:0000256" key="1">
    <source>
        <dbReference type="ARBA" id="ARBA00001947"/>
    </source>
</evidence>
<dbReference type="GO" id="GO:0000938">
    <property type="term" value="C:GARP complex"/>
    <property type="evidence" value="ECO:0000318"/>
    <property type="project" value="GO_Central"/>
</dbReference>
<dbReference type="SUPFAM" id="SSF74788">
    <property type="entry name" value="Cullin repeat-like"/>
    <property type="match status" value="1"/>
</dbReference>
<name>A2EK21_TRIV3</name>
<keyword evidence="4" id="KW-0813">Transport</keyword>
<dbReference type="InterPro" id="IPR006650">
    <property type="entry name" value="A/AMP_deam_AS"/>
</dbReference>
<feature type="domain" description="Vps52 coiled-coil" evidence="11">
    <location>
        <begin position="71"/>
        <end position="243"/>
    </location>
</feature>
<dbReference type="OMA" id="VFRLECE"/>
<evidence type="ECO:0000259" key="12">
    <source>
        <dbReference type="Pfam" id="PF20655"/>
    </source>
</evidence>
<organism evidence="13 14">
    <name type="scientific">Trichomonas vaginalis (strain ATCC PRA-98 / G3)</name>
    <dbReference type="NCBI Taxonomy" id="412133"/>
    <lineage>
        <taxon>Eukaryota</taxon>
        <taxon>Metamonada</taxon>
        <taxon>Parabasalia</taxon>
        <taxon>Trichomonadida</taxon>
        <taxon>Trichomonadidae</taxon>
        <taxon>Trichomonas</taxon>
    </lineage>
</organism>
<dbReference type="Proteomes" id="UP000001542">
    <property type="component" value="Unassembled WGS sequence"/>
</dbReference>
<evidence type="ECO:0000256" key="4">
    <source>
        <dbReference type="ARBA" id="ARBA00022448"/>
    </source>
</evidence>
<dbReference type="VEuPathDB" id="TrichDB:TVAG_174750"/>
<dbReference type="Pfam" id="PF20655">
    <property type="entry name" value="Vps52_C"/>
    <property type="match status" value="1"/>
</dbReference>
<evidence type="ECO:0000256" key="2">
    <source>
        <dbReference type="ARBA" id="ARBA00004601"/>
    </source>
</evidence>
<dbReference type="InterPro" id="IPR048319">
    <property type="entry name" value="Vps52_CC"/>
</dbReference>
<evidence type="ECO:0000256" key="10">
    <source>
        <dbReference type="SAM" id="Coils"/>
    </source>
</evidence>
<dbReference type="GO" id="GO:0046872">
    <property type="term" value="F:metal ion binding"/>
    <property type="evidence" value="ECO:0007669"/>
    <property type="project" value="UniProtKB-KW"/>
</dbReference>
<dbReference type="GO" id="GO:0006896">
    <property type="term" value="P:Golgi to vacuole transport"/>
    <property type="evidence" value="ECO:0000318"/>
    <property type="project" value="GO_Central"/>
</dbReference>
<dbReference type="EMBL" id="DS113410">
    <property type="protein sequence ID" value="EAY07005.1"/>
    <property type="molecule type" value="Genomic_DNA"/>
</dbReference>
<dbReference type="FunCoup" id="A2EK21">
    <property type="interactions" value="509"/>
</dbReference>
<reference evidence="13" key="1">
    <citation type="submission" date="2006-10" db="EMBL/GenBank/DDBJ databases">
        <authorList>
            <person name="Amadeo P."/>
            <person name="Zhao Q."/>
            <person name="Wortman J."/>
            <person name="Fraser-Liggett C."/>
            <person name="Carlton J."/>
        </authorList>
    </citation>
    <scope>NUCLEOTIDE SEQUENCE</scope>
    <source>
        <strain evidence="13">G3</strain>
    </source>
</reference>
<keyword evidence="14" id="KW-1185">Reference proteome</keyword>
<evidence type="ECO:0000313" key="13">
    <source>
        <dbReference type="EMBL" id="EAY07005.1"/>
    </source>
</evidence>
<accession>A2EK21</accession>
<evidence type="ECO:0000256" key="8">
    <source>
        <dbReference type="ARBA" id="ARBA00022927"/>
    </source>
</evidence>
<evidence type="ECO:0000313" key="14">
    <source>
        <dbReference type="Proteomes" id="UP000001542"/>
    </source>
</evidence>
<dbReference type="PANTHER" id="PTHR14190">
    <property type="entry name" value="SUPPRESSOR OF ACTIN MUTATIONS 2/VACUOLAR PROTEIN SORTING 52"/>
    <property type="match status" value="1"/>
</dbReference>
<evidence type="ECO:0000256" key="3">
    <source>
        <dbReference type="ARBA" id="ARBA00008180"/>
    </source>
</evidence>
<dbReference type="GO" id="GO:0019239">
    <property type="term" value="F:deaminase activity"/>
    <property type="evidence" value="ECO:0007669"/>
    <property type="project" value="InterPro"/>
</dbReference>
<proteinExistence type="inferred from homology"/>
<dbReference type="VEuPathDB" id="TrichDB:TVAGG3_0974310"/>
<dbReference type="SMR" id="A2EK21"/>
<evidence type="ECO:0000259" key="11">
    <source>
        <dbReference type="Pfam" id="PF04129"/>
    </source>
</evidence>
<sequence>MLAPIQIYIVEMSNVSLNADDPNFDETEQDISMFASVPSVAEVLANGNDLGKIYEQIGKQLEAAETSAINDYLQQLEDAAKIAAELDQSGKALAAIQELLEKFKKSLGNLSTEICTLQDKSETLTTKLGNRKNFENKYGEFTQSITLTRNFISTIMQNDVNANYVSAVEELHKKIQYIKSKDGYSTKAAQEITLPLDKLRVIASNNIRNWFVNIMNEMKETYGTEQVAIQHKMLKCKPFIIFLKHHSSDYEQSARDYYSQIMSRIYLENFKMLTYRLKRQMSQSSVTRENISGLTTSGFFFMQTKKIIGEMTNFFCLGDRIKLLNEILSPPQPFGDGVYPVESFFRSLYQTLIDTVTMEYKFSLEFFENETVSAIIFSETYKYLETFFDDLFNKINDPICIILLLRFVISFSNEMQRRKIDKVNNHLQNLTNKLTNRFQRIISDNVNAIKSVDPNMLVENNASPHLALAMTRRYSEFLKSMVQLLDESVQNLIMKAVDDTKTVFDKLLDDTSKKMSAEDLKPAFLINNYFLIIDTISTASNDNPILSFFHKRYDEVHQVYLDLVIKQQFPEISGVLSRSYSTFDNAKEEPIMIDISIDELKEIATQFTKTHSQKTKMIFEHQRLNFGDFDNGNDITKRIAMRIVFLWGRFKALVVKKNQLENDAPIPWLEQMVTPAQLATEYMDILNNNFKRK</sequence>
<keyword evidence="7" id="KW-0862">Zinc</keyword>
<dbReference type="GO" id="GO:0009168">
    <property type="term" value="P:purine ribonucleoside monophosphate biosynthetic process"/>
    <property type="evidence" value="ECO:0007669"/>
    <property type="project" value="InterPro"/>
</dbReference>
<comment type="subcellular location">
    <subcellularLocation>
        <location evidence="2">Golgi apparatus</location>
        <location evidence="2">trans-Golgi network</location>
    </subcellularLocation>
</comment>
<dbReference type="GO" id="GO:0042147">
    <property type="term" value="P:retrograde transport, endosome to Golgi"/>
    <property type="evidence" value="ECO:0000318"/>
    <property type="project" value="GO_Central"/>
</dbReference>
<dbReference type="RefSeq" id="XP_001319228.1">
    <property type="nucleotide sequence ID" value="XM_001319193.1"/>
</dbReference>
<evidence type="ECO:0000256" key="7">
    <source>
        <dbReference type="ARBA" id="ARBA00022833"/>
    </source>
</evidence>
<evidence type="ECO:0000256" key="6">
    <source>
        <dbReference type="ARBA" id="ARBA00022801"/>
    </source>
</evidence>
<keyword evidence="5" id="KW-0479">Metal-binding</keyword>
<dbReference type="GO" id="GO:0032456">
    <property type="term" value="P:endocytic recycling"/>
    <property type="evidence" value="ECO:0000318"/>
    <property type="project" value="GO_Central"/>
</dbReference>
<feature type="coiled-coil region" evidence="10">
    <location>
        <begin position="69"/>
        <end position="113"/>
    </location>
</feature>